<feature type="region of interest" description="Disordered" evidence="1">
    <location>
        <begin position="60"/>
        <end position="88"/>
    </location>
</feature>
<feature type="transmembrane region" description="Helical" evidence="2">
    <location>
        <begin position="453"/>
        <end position="474"/>
    </location>
</feature>
<dbReference type="AlphaFoldDB" id="A0A2D3UXC3"/>
<dbReference type="GeneID" id="35597984"/>
<dbReference type="PANTHER" id="PTHR37539">
    <property type="entry name" value="SECRETED PROTEIN-RELATED"/>
    <property type="match status" value="1"/>
</dbReference>
<name>A0A2D3UXC3_9PEZI</name>
<reference evidence="4 5" key="1">
    <citation type="submission" date="2016-03" db="EMBL/GenBank/DDBJ databases">
        <authorList>
            <person name="Ploux O."/>
        </authorList>
    </citation>
    <scope>NUCLEOTIDE SEQUENCE [LARGE SCALE GENOMIC DNA]</scope>
    <source>
        <strain evidence="4 5">URUG2</strain>
    </source>
</reference>
<gene>
    <name evidence="4" type="ORF">RCC_02771</name>
</gene>
<dbReference type="EMBL" id="FJUY01000003">
    <property type="protein sequence ID" value="CZT16937.1"/>
    <property type="molecule type" value="Genomic_DNA"/>
</dbReference>
<dbReference type="RefSeq" id="XP_023623830.1">
    <property type="nucleotide sequence ID" value="XM_023768062.1"/>
</dbReference>
<dbReference type="InterPro" id="IPR037473">
    <property type="entry name" value="Lcp-like"/>
</dbReference>
<evidence type="ECO:0000256" key="1">
    <source>
        <dbReference type="SAM" id="MobiDB-lite"/>
    </source>
</evidence>
<dbReference type="Proteomes" id="UP000225277">
    <property type="component" value="Unassembled WGS sequence"/>
</dbReference>
<feature type="transmembrane region" description="Helical" evidence="2">
    <location>
        <begin position="365"/>
        <end position="385"/>
    </location>
</feature>
<dbReference type="InterPro" id="IPR018713">
    <property type="entry name" value="MPAB/Lcp_cat_dom"/>
</dbReference>
<keyword evidence="2" id="KW-1133">Transmembrane helix</keyword>
<dbReference type="OrthoDB" id="6361347at2759"/>
<evidence type="ECO:0000256" key="2">
    <source>
        <dbReference type="SAM" id="Phobius"/>
    </source>
</evidence>
<accession>A0A2D3UXC3</accession>
<proteinExistence type="predicted"/>
<feature type="domain" description="ER-bound oxygenase mpaB/mpaB'/Rubber oxygenase catalytic" evidence="3">
    <location>
        <begin position="137"/>
        <end position="361"/>
    </location>
</feature>
<keyword evidence="2" id="KW-0472">Membrane</keyword>
<evidence type="ECO:0000313" key="4">
    <source>
        <dbReference type="EMBL" id="CZT16937.1"/>
    </source>
</evidence>
<evidence type="ECO:0000313" key="5">
    <source>
        <dbReference type="Proteomes" id="UP000225277"/>
    </source>
</evidence>
<protein>
    <recommendedName>
        <fullName evidence="3">ER-bound oxygenase mpaB/mpaB'/Rubber oxygenase catalytic domain-containing protein</fullName>
    </recommendedName>
</protein>
<dbReference type="STRING" id="112498.A0A2D3UXC3"/>
<evidence type="ECO:0000259" key="3">
    <source>
        <dbReference type="Pfam" id="PF09995"/>
    </source>
</evidence>
<keyword evidence="2" id="KW-0812">Transmembrane</keyword>
<keyword evidence="5" id="KW-1185">Reference proteome</keyword>
<dbReference type="GO" id="GO:0016491">
    <property type="term" value="F:oxidoreductase activity"/>
    <property type="evidence" value="ECO:0007669"/>
    <property type="project" value="InterPro"/>
</dbReference>
<dbReference type="Pfam" id="PF09995">
    <property type="entry name" value="MPAB_Lcp_cat"/>
    <property type="match status" value="1"/>
</dbReference>
<dbReference type="PANTHER" id="PTHR37539:SF1">
    <property type="entry name" value="ER-BOUND OXYGENASE MPAB_MPAB'_RUBBER OXYGENASE CATALYTIC DOMAIN-CONTAINING PROTEIN"/>
    <property type="match status" value="1"/>
</dbReference>
<organism evidence="4 5">
    <name type="scientific">Ramularia collo-cygni</name>
    <dbReference type="NCBI Taxonomy" id="112498"/>
    <lineage>
        <taxon>Eukaryota</taxon>
        <taxon>Fungi</taxon>
        <taxon>Dikarya</taxon>
        <taxon>Ascomycota</taxon>
        <taxon>Pezizomycotina</taxon>
        <taxon>Dothideomycetes</taxon>
        <taxon>Dothideomycetidae</taxon>
        <taxon>Mycosphaerellales</taxon>
        <taxon>Mycosphaerellaceae</taxon>
        <taxon>Ramularia</taxon>
    </lineage>
</organism>
<sequence length="481" mass="54842">MAWPNPFSRRTENTKTTWGYTFELTDKHPTPEQCQPLKHSYDVIAEQVLDRLNEISPPVQKQLPRNKSQFTKVVPNELKTDESDASSPKVPARDLYAILKENAGSDELLQTFWKEINTVPEWVDWEQLQRGQDVFYRYGGACLTGLAYQSLLGGMGAARVVETLARTGGFSTKVARGRLFETTQHILQCTKSLESMQPGGDGFASTIRVRLLHAAVRQRIMKLRETKPEYYDVEAWGIPINDLDNLATIATFSAILMFVSLPRQGIYPRKQEIVDYLALWRYIGHVIGCPDGLLDTPEKSRRLMESLLLYEIQPTETSKVLANNIIKSLEGQPPGYTSAEFLIASARWLNGNELCDELGLMRPGVYYWMLMAGQCIFFAFWSYTYRSIPYLDRQKIDMLKKVFYAIIVKSDFGLKGTETTFAFKYIPEYSTITEMSDSDEKKTKHYSVETRNLKTLGVAFVGLTVGTCIVVSIANKMLRWW</sequence>